<dbReference type="PANTHER" id="PTHR43386">
    <property type="entry name" value="OLIGOPEPTIDE TRANSPORT SYSTEM PERMEASE PROTEIN APPC"/>
    <property type="match status" value="1"/>
</dbReference>
<evidence type="ECO:0000256" key="7">
    <source>
        <dbReference type="RuleBase" id="RU363032"/>
    </source>
</evidence>
<sequence>MKSMNRRKKVLAGVMLAAGFLLVVCIGGAACSEWAVATDFTQKNLPPGAGHLFGTDWMGRDMLARTLKGLSLSILLGILAAGASACIALILGIASATLGKTVDKIITFMIDLILGIPHILLLLLISVALGKGLRGVAVGIALTHWPSLARLSRAEVLQLRESPYIQIAQKLGKSRWYIARKHMLPHLLPQFMVGLVLLFPHAILHESSITFLGFGLSSEQPAIGIVLSESMKYLVTGKWWLALYPGLFLVLTVIMFYVAGEGLRKLADPGSVHG</sequence>
<dbReference type="RefSeq" id="WP_154321945.1">
    <property type="nucleotide sequence ID" value="NZ_CP045695.1"/>
</dbReference>
<evidence type="ECO:0000256" key="2">
    <source>
        <dbReference type="ARBA" id="ARBA00022448"/>
    </source>
</evidence>
<dbReference type="InterPro" id="IPR050366">
    <property type="entry name" value="BP-dependent_transpt_permease"/>
</dbReference>
<feature type="domain" description="ABC transmembrane type-1" evidence="8">
    <location>
        <begin position="70"/>
        <end position="260"/>
    </location>
</feature>
<feature type="transmembrane region" description="Helical" evidence="7">
    <location>
        <begin position="70"/>
        <end position="93"/>
    </location>
</feature>
<dbReference type="PANTHER" id="PTHR43386:SF23">
    <property type="entry name" value="ABC TRANSPORTER"/>
    <property type="match status" value="1"/>
</dbReference>
<protein>
    <submittedName>
        <fullName evidence="9">ABC transporter permease</fullName>
    </submittedName>
</protein>
<evidence type="ECO:0000256" key="4">
    <source>
        <dbReference type="ARBA" id="ARBA00022692"/>
    </source>
</evidence>
<dbReference type="InterPro" id="IPR000515">
    <property type="entry name" value="MetI-like"/>
</dbReference>
<proteinExistence type="inferred from homology"/>
<keyword evidence="5 7" id="KW-1133">Transmembrane helix</keyword>
<dbReference type="PROSITE" id="PS50928">
    <property type="entry name" value="ABC_TM1"/>
    <property type="match status" value="1"/>
</dbReference>
<name>A0A844F8F5_CLOSV</name>
<dbReference type="Pfam" id="PF00528">
    <property type="entry name" value="BPD_transp_1"/>
    <property type="match status" value="1"/>
</dbReference>
<evidence type="ECO:0000313" key="9">
    <source>
        <dbReference type="EMBL" id="MSS39807.1"/>
    </source>
</evidence>
<dbReference type="AlphaFoldDB" id="A0A844F8F5"/>
<dbReference type="SUPFAM" id="SSF161098">
    <property type="entry name" value="MetI-like"/>
    <property type="match status" value="1"/>
</dbReference>
<evidence type="ECO:0000259" key="8">
    <source>
        <dbReference type="PROSITE" id="PS50928"/>
    </source>
</evidence>
<keyword evidence="2 7" id="KW-0813">Transport</keyword>
<evidence type="ECO:0000256" key="3">
    <source>
        <dbReference type="ARBA" id="ARBA00022475"/>
    </source>
</evidence>
<keyword evidence="6 7" id="KW-0472">Membrane</keyword>
<feature type="transmembrane region" description="Helical" evidence="7">
    <location>
        <begin position="105"/>
        <end position="127"/>
    </location>
</feature>
<evidence type="ECO:0000256" key="5">
    <source>
        <dbReference type="ARBA" id="ARBA00022989"/>
    </source>
</evidence>
<dbReference type="EMBL" id="VUMB01000009">
    <property type="protein sequence ID" value="MSS39807.1"/>
    <property type="molecule type" value="Genomic_DNA"/>
</dbReference>
<dbReference type="InterPro" id="IPR035906">
    <property type="entry name" value="MetI-like_sf"/>
</dbReference>
<dbReference type="PROSITE" id="PS51257">
    <property type="entry name" value="PROKAR_LIPOPROTEIN"/>
    <property type="match status" value="1"/>
</dbReference>
<dbReference type="GO" id="GO:0005886">
    <property type="term" value="C:plasma membrane"/>
    <property type="evidence" value="ECO:0007669"/>
    <property type="project" value="UniProtKB-SubCell"/>
</dbReference>
<gene>
    <name evidence="9" type="ORF">FYJ37_05445</name>
</gene>
<dbReference type="Proteomes" id="UP000462363">
    <property type="component" value="Unassembled WGS sequence"/>
</dbReference>
<evidence type="ECO:0000256" key="1">
    <source>
        <dbReference type="ARBA" id="ARBA00004651"/>
    </source>
</evidence>
<dbReference type="GO" id="GO:0055085">
    <property type="term" value="P:transmembrane transport"/>
    <property type="evidence" value="ECO:0007669"/>
    <property type="project" value="InterPro"/>
</dbReference>
<organism evidence="9 10">
    <name type="scientific">Clostridium scindens (strain JCM 10418 / VPI 12708)</name>
    <dbReference type="NCBI Taxonomy" id="29347"/>
    <lineage>
        <taxon>Bacteria</taxon>
        <taxon>Bacillati</taxon>
        <taxon>Bacillota</taxon>
        <taxon>Clostridia</taxon>
        <taxon>Lachnospirales</taxon>
        <taxon>Lachnospiraceae</taxon>
    </lineage>
</organism>
<comment type="caution">
    <text evidence="9">The sequence shown here is derived from an EMBL/GenBank/DDBJ whole genome shotgun (WGS) entry which is preliminary data.</text>
</comment>
<feature type="transmembrane region" description="Helical" evidence="7">
    <location>
        <begin position="183"/>
        <end position="203"/>
    </location>
</feature>
<dbReference type="Gene3D" id="1.10.3720.10">
    <property type="entry name" value="MetI-like"/>
    <property type="match status" value="1"/>
</dbReference>
<evidence type="ECO:0000313" key="10">
    <source>
        <dbReference type="Proteomes" id="UP000462363"/>
    </source>
</evidence>
<reference evidence="9 10" key="1">
    <citation type="submission" date="2019-08" db="EMBL/GenBank/DDBJ databases">
        <title>In-depth cultivation of the pig gut microbiome towards novel bacterial diversity and tailored functional studies.</title>
        <authorList>
            <person name="Wylensek D."/>
            <person name="Hitch T.C.A."/>
            <person name="Clavel T."/>
        </authorList>
    </citation>
    <scope>NUCLEOTIDE SEQUENCE [LARGE SCALE GENOMIC DNA]</scope>
    <source>
        <strain evidence="9 10">BL-389-WT-3D</strain>
    </source>
</reference>
<accession>A0A844F8F5</accession>
<evidence type="ECO:0000256" key="6">
    <source>
        <dbReference type="ARBA" id="ARBA00023136"/>
    </source>
</evidence>
<feature type="transmembrane region" description="Helical" evidence="7">
    <location>
        <begin position="239"/>
        <end position="259"/>
    </location>
</feature>
<comment type="similarity">
    <text evidence="7">Belongs to the binding-protein-dependent transport system permease family.</text>
</comment>
<dbReference type="CDD" id="cd06261">
    <property type="entry name" value="TM_PBP2"/>
    <property type="match status" value="1"/>
</dbReference>
<keyword evidence="3" id="KW-1003">Cell membrane</keyword>
<keyword evidence="4 7" id="KW-0812">Transmembrane</keyword>
<comment type="subcellular location">
    <subcellularLocation>
        <location evidence="1 7">Cell membrane</location>
        <topology evidence="1 7">Multi-pass membrane protein</topology>
    </subcellularLocation>
</comment>